<feature type="transmembrane region" description="Helical" evidence="2">
    <location>
        <begin position="259"/>
        <end position="284"/>
    </location>
</feature>
<keyword evidence="2" id="KW-0812">Transmembrane</keyword>
<evidence type="ECO:0000259" key="4">
    <source>
        <dbReference type="Pfam" id="PF14257"/>
    </source>
</evidence>
<reference evidence="5 6" key="1">
    <citation type="submission" date="2021-03" db="EMBL/GenBank/DDBJ databases">
        <title>Sequencing the genomes of 1000 actinobacteria strains.</title>
        <authorList>
            <person name="Klenk H.-P."/>
        </authorList>
    </citation>
    <scope>NUCLEOTIDE SEQUENCE [LARGE SCALE GENOMIC DNA]</scope>
    <source>
        <strain evidence="5 6">DSM 46713</strain>
    </source>
</reference>
<feature type="domain" description="DUF4349" evidence="4">
    <location>
        <begin position="72"/>
        <end position="280"/>
    </location>
</feature>
<proteinExistence type="predicted"/>
<evidence type="ECO:0000256" key="3">
    <source>
        <dbReference type="SAM" id="SignalP"/>
    </source>
</evidence>
<keyword evidence="6" id="KW-1185">Reference proteome</keyword>
<keyword evidence="2" id="KW-0472">Membrane</keyword>
<dbReference type="Pfam" id="PF14257">
    <property type="entry name" value="DUF4349"/>
    <property type="match status" value="1"/>
</dbReference>
<evidence type="ECO:0000256" key="1">
    <source>
        <dbReference type="SAM" id="MobiDB-lite"/>
    </source>
</evidence>
<dbReference type="EMBL" id="JAGIOP010000001">
    <property type="protein sequence ID" value="MBP2451351.1"/>
    <property type="molecule type" value="Genomic_DNA"/>
</dbReference>
<accession>A0ABS4ZQ92</accession>
<feature type="signal peptide" evidence="3">
    <location>
        <begin position="1"/>
        <end position="29"/>
    </location>
</feature>
<feature type="chain" id="PRO_5046503531" description="DUF4349 domain-containing protein" evidence="3">
    <location>
        <begin position="30"/>
        <end position="330"/>
    </location>
</feature>
<gene>
    <name evidence="5" type="ORF">JOF57_001236</name>
</gene>
<feature type="region of interest" description="Disordered" evidence="1">
    <location>
        <begin position="29"/>
        <end position="66"/>
    </location>
</feature>
<evidence type="ECO:0000313" key="5">
    <source>
        <dbReference type="EMBL" id="MBP2451351.1"/>
    </source>
</evidence>
<name>A0ABS4ZQ92_9MYCO</name>
<protein>
    <recommendedName>
        <fullName evidence="4">DUF4349 domain-containing protein</fullName>
    </recommendedName>
</protein>
<keyword evidence="3" id="KW-0732">Signal</keyword>
<feature type="region of interest" description="Disordered" evidence="1">
    <location>
        <begin position="290"/>
        <end position="330"/>
    </location>
</feature>
<evidence type="ECO:0000256" key="2">
    <source>
        <dbReference type="SAM" id="Phobius"/>
    </source>
</evidence>
<comment type="caution">
    <text evidence="5">The sequence shown here is derived from an EMBL/GenBank/DDBJ whole genome shotgun (WGS) entry which is preliminary data.</text>
</comment>
<feature type="compositionally biased region" description="Low complexity" evidence="1">
    <location>
        <begin position="29"/>
        <end position="61"/>
    </location>
</feature>
<keyword evidence="2" id="KW-1133">Transmembrane helix</keyword>
<organism evidence="5 6">
    <name type="scientific">Mycolicibacterium lutetiense</name>
    <dbReference type="NCBI Taxonomy" id="1641992"/>
    <lineage>
        <taxon>Bacteria</taxon>
        <taxon>Bacillati</taxon>
        <taxon>Actinomycetota</taxon>
        <taxon>Actinomycetes</taxon>
        <taxon>Mycobacteriales</taxon>
        <taxon>Mycobacteriaceae</taxon>
        <taxon>Mycolicibacterium</taxon>
    </lineage>
</organism>
<sequence>MPRHTSACRHRVTVALFAAAMLAAAPACAAGHSPTSSAPAAPPNDAGFAPSAPAPESGAGFKEAPAPADVKRDIVKTASMSITTGDPAAVADKAVALTADAGGRVDSRSEDAGSSSGRAHISLALRVPAAKLEGTLDGFKKLGTVQTVEVRSDDVTSQRVDLDARINALQTSVDRLLGIMRDAKDPEALIAAENALSQRQADLDSLRAQRTQLGDQIDYSTVNLDITAEQIGGPAPQYQGFWGQVERGWHGFVSAATGFVMLFGLLLPWLAAFVIAAAVVYVAIRLTRSRTGPPSPPRQAGRQDGELQGQGSAADQDEDGEGDPVTSPGP</sequence>
<dbReference type="Proteomes" id="UP000694460">
    <property type="component" value="Unassembled WGS sequence"/>
</dbReference>
<evidence type="ECO:0000313" key="6">
    <source>
        <dbReference type="Proteomes" id="UP000694460"/>
    </source>
</evidence>
<dbReference type="InterPro" id="IPR025645">
    <property type="entry name" value="DUF4349"/>
</dbReference>